<gene>
    <name evidence="1" type="ORF">SSU1300283_00539</name>
</gene>
<accession>A0AB37G9P2</accession>
<organism evidence="1 2">
    <name type="scientific">Streptococcus suis</name>
    <dbReference type="NCBI Taxonomy" id="1307"/>
    <lineage>
        <taxon>Bacteria</taxon>
        <taxon>Bacillati</taxon>
        <taxon>Bacillota</taxon>
        <taxon>Bacilli</taxon>
        <taxon>Lactobacillales</taxon>
        <taxon>Streptococcaceae</taxon>
        <taxon>Streptococcus</taxon>
    </lineage>
</organism>
<name>A0AB37G9P2_STRSU</name>
<protein>
    <submittedName>
        <fullName evidence="1">Uncharacterized protein</fullName>
    </submittedName>
</protein>
<reference evidence="1 2" key="1">
    <citation type="submission" date="2020-07" db="EMBL/GenBank/DDBJ databases">
        <title>Complete genome sequences of Streptococcus suis pig pathogenic strain 10, 13-00283-02 and 16085/3b.</title>
        <authorList>
            <person name="Bunk B."/>
            <person name="Jakobczak B."/>
            <person name="Florian V."/>
            <person name="Dittmar D."/>
            <person name="Maeder U."/>
            <person name="Jarek M."/>
            <person name="Baums C.G."/>
            <person name="Haeussler S."/>
            <person name="Voelker U."/>
            <person name="Michalik S."/>
        </authorList>
    </citation>
    <scope>NUCLEOTIDE SEQUENCE [LARGE SCALE GENOMIC DNA]</scope>
    <source>
        <strain evidence="1 2">13-00283-02</strain>
    </source>
</reference>
<sequence length="38" mass="4181">MSKKLTFHIVSGIVSFQSNCQTLIAMATELDVVLVRLS</sequence>
<dbReference type="EMBL" id="CP058741">
    <property type="protein sequence ID" value="QOE27862.1"/>
    <property type="molecule type" value="Genomic_DNA"/>
</dbReference>
<evidence type="ECO:0000313" key="2">
    <source>
        <dbReference type="Proteomes" id="UP000516797"/>
    </source>
</evidence>
<evidence type="ECO:0000313" key="1">
    <source>
        <dbReference type="EMBL" id="QOE27862.1"/>
    </source>
</evidence>
<dbReference type="AlphaFoldDB" id="A0AB37G9P2"/>
<dbReference type="Proteomes" id="UP000516797">
    <property type="component" value="Chromosome"/>
</dbReference>
<proteinExistence type="predicted"/>